<feature type="transmembrane region" description="Helical" evidence="1">
    <location>
        <begin position="123"/>
        <end position="144"/>
    </location>
</feature>
<keyword evidence="1" id="KW-1133">Transmembrane helix</keyword>
<gene>
    <name evidence="2" type="ORF">DWB77_07183</name>
</gene>
<keyword evidence="1" id="KW-0812">Transmembrane</keyword>
<name>A0A387HSB5_9ACTN</name>
<feature type="transmembrane region" description="Helical" evidence="1">
    <location>
        <begin position="156"/>
        <end position="183"/>
    </location>
</feature>
<protein>
    <submittedName>
        <fullName evidence="2">Uncharacterized protein</fullName>
    </submittedName>
</protein>
<feature type="transmembrane region" description="Helical" evidence="1">
    <location>
        <begin position="79"/>
        <end position="103"/>
    </location>
</feature>
<keyword evidence="3" id="KW-1185">Reference proteome</keyword>
<dbReference type="Proteomes" id="UP000271554">
    <property type="component" value="Chromosome"/>
</dbReference>
<accession>A0A387HSB5</accession>
<dbReference type="EMBL" id="CP032698">
    <property type="protein sequence ID" value="AYG84968.1"/>
    <property type="molecule type" value="Genomic_DNA"/>
</dbReference>
<evidence type="ECO:0000313" key="3">
    <source>
        <dbReference type="Proteomes" id="UP000271554"/>
    </source>
</evidence>
<sequence length="208" mass="21834">MTDRAVRLTRLSYVAAPALLVVYGSIRLLVEGSREPGAAWITGHLAFFGGVLFFGVLCGGLRRTVVVAAGAVRRRVARVAWAVALAGVGAAAVQALIDLYVGFRAADKPEMSELFTRVQDVPGVLPVVYTVVPLFLYLGMIALLAALGGSGAVRPLVLFVLGTVAIAANLNFLPLGGLCYLLAFAPLRHRVPDPRDRGAVISSPTQVG</sequence>
<proteinExistence type="predicted"/>
<feature type="transmembrane region" description="Helical" evidence="1">
    <location>
        <begin position="12"/>
        <end position="30"/>
    </location>
</feature>
<keyword evidence="1" id="KW-0472">Membrane</keyword>
<evidence type="ECO:0000313" key="2">
    <source>
        <dbReference type="EMBL" id="AYG84968.1"/>
    </source>
</evidence>
<organism evidence="2 3">
    <name type="scientific">Streptomyces hundungensis</name>
    <dbReference type="NCBI Taxonomy" id="1077946"/>
    <lineage>
        <taxon>Bacteria</taxon>
        <taxon>Bacillati</taxon>
        <taxon>Actinomycetota</taxon>
        <taxon>Actinomycetes</taxon>
        <taxon>Kitasatosporales</taxon>
        <taxon>Streptomycetaceae</taxon>
        <taxon>Streptomyces</taxon>
    </lineage>
</organism>
<reference evidence="2 3" key="1">
    <citation type="submission" date="2018-10" db="EMBL/GenBank/DDBJ databases">
        <title>Relationship between Morphology and Antimicrobial Activity in Streptomyces.</title>
        <authorList>
            <person name="Kang H.J."/>
            <person name="Kim S.B."/>
        </authorList>
    </citation>
    <scope>NUCLEOTIDE SEQUENCE [LARGE SCALE GENOMIC DNA]</scope>
    <source>
        <strain evidence="2 3">BH38</strain>
    </source>
</reference>
<feature type="transmembrane region" description="Helical" evidence="1">
    <location>
        <begin position="36"/>
        <end position="58"/>
    </location>
</feature>
<dbReference type="RefSeq" id="WP_162952685.1">
    <property type="nucleotide sequence ID" value="NZ_CP032698.1"/>
</dbReference>
<evidence type="ECO:0000256" key="1">
    <source>
        <dbReference type="SAM" id="Phobius"/>
    </source>
</evidence>
<dbReference type="AlphaFoldDB" id="A0A387HSB5"/>
<dbReference type="KEGG" id="shun:DWB77_07183"/>